<evidence type="ECO:0000256" key="7">
    <source>
        <dbReference type="RuleBase" id="RU000417"/>
    </source>
</evidence>
<keyword evidence="1 5" id="KW-0489">Methyltransferase</keyword>
<keyword evidence="3 5" id="KW-0949">S-adenosyl-L-methionine</keyword>
<reference evidence="8 9" key="1">
    <citation type="journal article" date="2024" name="Int. J. Syst. Evol. Microbiol.">
        <title>Paenibacillus hexagrammi sp. nov., a novel bacterium isolated from the gut content of Hexagrammos agrammus.</title>
        <authorList>
            <person name="Jung H.K."/>
            <person name="Kim D.G."/>
            <person name="Zin H."/>
            <person name="Park J."/>
            <person name="Jung H."/>
            <person name="Kim Y.O."/>
            <person name="Kong H.J."/>
            <person name="Kim J.W."/>
            <person name="Kim Y.S."/>
        </authorList>
    </citation>
    <scope>NUCLEOTIDE SEQUENCE [LARGE SCALE GENOMIC DNA]</scope>
    <source>
        <strain evidence="8 9">YPD9-1</strain>
    </source>
</reference>
<keyword evidence="4" id="KW-0680">Restriction system</keyword>
<keyword evidence="2 5" id="KW-0808">Transferase</keyword>
<evidence type="ECO:0000256" key="4">
    <source>
        <dbReference type="ARBA" id="ARBA00022747"/>
    </source>
</evidence>
<dbReference type="SUPFAM" id="SSF53335">
    <property type="entry name" value="S-adenosyl-L-methionine-dependent methyltransferases"/>
    <property type="match status" value="1"/>
</dbReference>
<dbReference type="InterPro" id="IPR018117">
    <property type="entry name" value="C5_DNA_meth_AS"/>
</dbReference>
<protein>
    <recommendedName>
        <fullName evidence="7">Cytosine-specific methyltransferase</fullName>
        <ecNumber evidence="7">2.1.1.37</ecNumber>
    </recommendedName>
</protein>
<dbReference type="PROSITE" id="PS00094">
    <property type="entry name" value="C5_MTASE_1"/>
    <property type="match status" value="1"/>
</dbReference>
<keyword evidence="9" id="KW-1185">Reference proteome</keyword>
<dbReference type="GO" id="GO:0003886">
    <property type="term" value="F:DNA (cytosine-5-)-methyltransferase activity"/>
    <property type="evidence" value="ECO:0007669"/>
    <property type="project" value="UniProtKB-EC"/>
</dbReference>
<dbReference type="CDD" id="cd00315">
    <property type="entry name" value="Cyt_C5_DNA_methylase"/>
    <property type="match status" value="1"/>
</dbReference>
<dbReference type="GO" id="GO:0032259">
    <property type="term" value="P:methylation"/>
    <property type="evidence" value="ECO:0007669"/>
    <property type="project" value="UniProtKB-KW"/>
</dbReference>
<name>A0ABY3SSF2_9BACL</name>
<evidence type="ECO:0000313" key="8">
    <source>
        <dbReference type="EMBL" id="UJF36574.1"/>
    </source>
</evidence>
<organism evidence="8 9">
    <name type="scientific">Paenibacillus hexagrammi</name>
    <dbReference type="NCBI Taxonomy" id="2908839"/>
    <lineage>
        <taxon>Bacteria</taxon>
        <taxon>Bacillati</taxon>
        <taxon>Bacillota</taxon>
        <taxon>Bacilli</taxon>
        <taxon>Bacillales</taxon>
        <taxon>Paenibacillaceae</taxon>
        <taxon>Paenibacillus</taxon>
    </lineage>
</organism>
<dbReference type="PANTHER" id="PTHR46098">
    <property type="entry name" value="TRNA (CYTOSINE(38)-C(5))-METHYLTRANSFERASE"/>
    <property type="match status" value="1"/>
</dbReference>
<geneLocation type="plasmid" evidence="8 9">
    <name>pYPD9-1</name>
</geneLocation>
<dbReference type="Proteomes" id="UP001649230">
    <property type="component" value="Plasmid pYPD9-1"/>
</dbReference>
<dbReference type="InterPro" id="IPR031303">
    <property type="entry name" value="C5_meth_CS"/>
</dbReference>
<dbReference type="InterPro" id="IPR001525">
    <property type="entry name" value="C5_MeTfrase"/>
</dbReference>
<evidence type="ECO:0000256" key="1">
    <source>
        <dbReference type="ARBA" id="ARBA00022603"/>
    </source>
</evidence>
<feature type="active site" evidence="5">
    <location>
        <position position="73"/>
    </location>
</feature>
<evidence type="ECO:0000256" key="5">
    <source>
        <dbReference type="PROSITE-ProRule" id="PRU01016"/>
    </source>
</evidence>
<dbReference type="Gene3D" id="3.90.120.10">
    <property type="entry name" value="DNA Methylase, subunit A, domain 2"/>
    <property type="match status" value="1"/>
</dbReference>
<dbReference type="EC" id="2.1.1.37" evidence="7"/>
<keyword evidence="8" id="KW-0614">Plasmid</keyword>
<sequence length="542" mass="60295">MSKFKYVSFFSGIGGFETALNRLGGECVMASEIDKYANQAYELLYGHKTAGDVTKIAAEDVPDHELLVGGFPCQAFSVAGLRRGFEDTRGTMFFEIARVAAVKKPKLMLMENVKGLLSHDKGQTMDTIILALNQLGYAVDFAVLNSKYFGVPQNRERVFIVAARDVAHQEWTLPKKLDVVGKTKQRIAALEGAKTFNFDWPRNSEVTTRLVEILVDDVPEKYYLSEEKTATLIAQLNERSKNAGDPFTIDTRQHIDGVRFYDETAPTLTSTDYKEPKLVASEDIRIVGRLDSINGHDLLKRVYDTEGIAPTIETMQGGNREPKIAVLGRMESDSGQTGLVYDANGISPTHLNQHGNAVTKVAVQMNRSEIFKEVDVSHCLMARDHKGYGNQEMTGIIEGTGCSLRTRAYKGQAQQLEARSDGLSNTITSVEKDSMVLAQEVRPVLTPDRVEKKQNGRRFKDDGEEMFTLTAQDIHGVAINAPVWRIRKLIPMECFRLQGFSDAQFMTLKNAKISDTQLYKMAGNAVTVNVIESIGERLVTML</sequence>
<dbReference type="PRINTS" id="PR00105">
    <property type="entry name" value="C5METTRFRASE"/>
</dbReference>
<gene>
    <name evidence="8" type="primary">dcm</name>
    <name evidence="8" type="ORF">L0M14_30770</name>
</gene>
<evidence type="ECO:0000313" key="9">
    <source>
        <dbReference type="Proteomes" id="UP001649230"/>
    </source>
</evidence>
<comment type="catalytic activity">
    <reaction evidence="7">
        <text>a 2'-deoxycytidine in DNA + S-adenosyl-L-methionine = a 5-methyl-2'-deoxycytidine in DNA + S-adenosyl-L-homocysteine + H(+)</text>
        <dbReference type="Rhea" id="RHEA:13681"/>
        <dbReference type="Rhea" id="RHEA-COMP:11369"/>
        <dbReference type="Rhea" id="RHEA-COMP:11370"/>
        <dbReference type="ChEBI" id="CHEBI:15378"/>
        <dbReference type="ChEBI" id="CHEBI:57856"/>
        <dbReference type="ChEBI" id="CHEBI:59789"/>
        <dbReference type="ChEBI" id="CHEBI:85452"/>
        <dbReference type="ChEBI" id="CHEBI:85454"/>
        <dbReference type="EC" id="2.1.1.37"/>
    </reaction>
</comment>
<dbReference type="Pfam" id="PF00145">
    <property type="entry name" value="DNA_methylase"/>
    <property type="match status" value="1"/>
</dbReference>
<evidence type="ECO:0000256" key="3">
    <source>
        <dbReference type="ARBA" id="ARBA00022691"/>
    </source>
</evidence>
<accession>A0ABY3SSF2</accession>
<evidence type="ECO:0000256" key="2">
    <source>
        <dbReference type="ARBA" id="ARBA00022679"/>
    </source>
</evidence>
<dbReference type="InterPro" id="IPR050750">
    <property type="entry name" value="C5-MTase"/>
</dbReference>
<dbReference type="RefSeq" id="WP_235123124.1">
    <property type="nucleotide sequence ID" value="NZ_CP090979.1"/>
</dbReference>
<dbReference type="PROSITE" id="PS00095">
    <property type="entry name" value="C5_MTASE_2"/>
    <property type="match status" value="1"/>
</dbReference>
<dbReference type="NCBIfam" id="TIGR00675">
    <property type="entry name" value="dcm"/>
    <property type="match status" value="1"/>
</dbReference>
<dbReference type="Gene3D" id="3.40.50.150">
    <property type="entry name" value="Vaccinia Virus protein VP39"/>
    <property type="match status" value="1"/>
</dbReference>
<dbReference type="PROSITE" id="PS51679">
    <property type="entry name" value="SAM_MT_C5"/>
    <property type="match status" value="1"/>
</dbReference>
<dbReference type="EMBL" id="CP090979">
    <property type="protein sequence ID" value="UJF36574.1"/>
    <property type="molecule type" value="Genomic_DNA"/>
</dbReference>
<dbReference type="Gene3D" id="3.90.120.30">
    <property type="match status" value="1"/>
</dbReference>
<proteinExistence type="inferred from homology"/>
<dbReference type="PANTHER" id="PTHR46098:SF1">
    <property type="entry name" value="TRNA (CYTOSINE(38)-C(5))-METHYLTRANSFERASE"/>
    <property type="match status" value="1"/>
</dbReference>
<dbReference type="InterPro" id="IPR029063">
    <property type="entry name" value="SAM-dependent_MTases_sf"/>
</dbReference>
<evidence type="ECO:0000256" key="6">
    <source>
        <dbReference type="RuleBase" id="RU000416"/>
    </source>
</evidence>
<comment type="similarity">
    <text evidence="5 6">Belongs to the class I-like SAM-binding methyltransferase superfamily. C5-methyltransferase family.</text>
</comment>